<proteinExistence type="predicted"/>
<evidence type="ECO:0000256" key="1">
    <source>
        <dbReference type="SAM" id="Phobius"/>
    </source>
</evidence>
<keyword evidence="3" id="KW-1185">Reference proteome</keyword>
<organism evidence="2 3">
    <name type="scientific">Aureimonas populi</name>
    <dbReference type="NCBI Taxonomy" id="1701758"/>
    <lineage>
        <taxon>Bacteria</taxon>
        <taxon>Pseudomonadati</taxon>
        <taxon>Pseudomonadota</taxon>
        <taxon>Alphaproteobacteria</taxon>
        <taxon>Hyphomicrobiales</taxon>
        <taxon>Aurantimonadaceae</taxon>
        <taxon>Aureimonas</taxon>
    </lineage>
</organism>
<dbReference type="PIRSF" id="PIRSF016789">
    <property type="entry name" value="DUF454"/>
    <property type="match status" value="1"/>
</dbReference>
<name>A0ABW5CI58_9HYPH</name>
<dbReference type="EMBL" id="JBHUIJ010000006">
    <property type="protein sequence ID" value="MFD2236969.1"/>
    <property type="molecule type" value="Genomic_DNA"/>
</dbReference>
<dbReference type="PANTHER" id="PTHR35813:SF1">
    <property type="entry name" value="INNER MEMBRANE PROTEIN YBAN"/>
    <property type="match status" value="1"/>
</dbReference>
<dbReference type="RefSeq" id="WP_209736881.1">
    <property type="nucleotide sequence ID" value="NZ_CP072611.1"/>
</dbReference>
<dbReference type="InterPro" id="IPR007401">
    <property type="entry name" value="DUF454"/>
</dbReference>
<reference evidence="3" key="1">
    <citation type="journal article" date="2019" name="Int. J. Syst. Evol. Microbiol.">
        <title>The Global Catalogue of Microorganisms (GCM) 10K type strain sequencing project: providing services to taxonomists for standard genome sequencing and annotation.</title>
        <authorList>
            <consortium name="The Broad Institute Genomics Platform"/>
            <consortium name="The Broad Institute Genome Sequencing Center for Infectious Disease"/>
            <person name="Wu L."/>
            <person name="Ma J."/>
        </authorList>
    </citation>
    <scope>NUCLEOTIDE SEQUENCE [LARGE SCALE GENOMIC DNA]</scope>
    <source>
        <strain evidence="3">ZS-35-S2</strain>
    </source>
</reference>
<dbReference type="Pfam" id="PF04304">
    <property type="entry name" value="DUF454"/>
    <property type="match status" value="1"/>
</dbReference>
<keyword evidence="1" id="KW-0472">Membrane</keyword>
<accession>A0ABW5CI58</accession>
<keyword evidence="1" id="KW-0812">Transmembrane</keyword>
<dbReference type="Proteomes" id="UP001597371">
    <property type="component" value="Unassembled WGS sequence"/>
</dbReference>
<evidence type="ECO:0000313" key="3">
    <source>
        <dbReference type="Proteomes" id="UP001597371"/>
    </source>
</evidence>
<protein>
    <submittedName>
        <fullName evidence="2">YbaN family protein</fullName>
    </submittedName>
</protein>
<feature type="transmembrane region" description="Helical" evidence="1">
    <location>
        <begin position="18"/>
        <end position="51"/>
    </location>
</feature>
<sequence>MTDGAKGRQRASLPALLYRALGCVALALAIAGVILPGLPATPFLLLAVWALRRGAPELARRVETHPRFEPTLRNWRERRVVPPRAKALAVASMALSFALLWLSGPGTPVLVLVGAILVCVGAYLVSRPSR</sequence>
<dbReference type="PANTHER" id="PTHR35813">
    <property type="entry name" value="INNER MEMBRANE PROTEIN YBAN"/>
    <property type="match status" value="1"/>
</dbReference>
<keyword evidence="1" id="KW-1133">Transmembrane helix</keyword>
<evidence type="ECO:0000313" key="2">
    <source>
        <dbReference type="EMBL" id="MFD2236969.1"/>
    </source>
</evidence>
<gene>
    <name evidence="2" type="ORF">ACFSKQ_05745</name>
</gene>
<comment type="caution">
    <text evidence="2">The sequence shown here is derived from an EMBL/GenBank/DDBJ whole genome shotgun (WGS) entry which is preliminary data.</text>
</comment>
<feature type="transmembrane region" description="Helical" evidence="1">
    <location>
        <begin position="109"/>
        <end position="126"/>
    </location>
</feature>